<sequence length="333" mass="36792">MTLDDGDAGRVTVQSFLDHGESRTLAEDVLDGLTRPLKELPPKHFYDARGAELFDRICELPEYYPTRTERSILVAQAARIAHTTRAAEIVELGSGTAEKTRILLAALDVAGTLRRYVPVDVTEAMLRRSAAELTAIFGELEVEGIVGDFERHLAHVPAPDGPRIVAFLGGTIGNFAPGSRRRLLRSIAALLRPGVDHLLVGTDLVKDTAVLEAAYNDSRGVTAEFNRNVLRVINRELDGDFDVEAFEHVAFFDREHEWIEMRLRATRHMTVRVAALDLTVEFAAREELRTEISAKFTRERLTGDLDAAGLVLRDLLTDDEGRFALSLATPAGP</sequence>
<dbReference type="Pfam" id="PF10017">
    <property type="entry name" value="Methyltransf_33"/>
    <property type="match status" value="1"/>
</dbReference>
<dbReference type="InterPro" id="IPR017804">
    <property type="entry name" value="MeTrfase_EgtD-like"/>
</dbReference>
<protein>
    <submittedName>
        <fullName evidence="4">Unannotated protein</fullName>
    </submittedName>
</protein>
<dbReference type="NCBIfam" id="TIGR03438">
    <property type="entry name" value="egtD_ergothio"/>
    <property type="match status" value="1"/>
</dbReference>
<dbReference type="InterPro" id="IPR029063">
    <property type="entry name" value="SAM-dependent_MTases_sf"/>
</dbReference>
<dbReference type="InterPro" id="IPR035094">
    <property type="entry name" value="EgtD"/>
</dbReference>
<dbReference type="Gene3D" id="3.40.50.150">
    <property type="entry name" value="Vaccinia Virus protein VP39"/>
    <property type="match status" value="1"/>
</dbReference>
<dbReference type="GO" id="GO:0008168">
    <property type="term" value="F:methyltransferase activity"/>
    <property type="evidence" value="ECO:0007669"/>
    <property type="project" value="UniProtKB-KW"/>
</dbReference>
<dbReference type="AlphaFoldDB" id="A0A6J7IVR7"/>
<dbReference type="PANTHER" id="PTHR43397">
    <property type="entry name" value="ERGOTHIONEINE BIOSYNTHESIS PROTEIN 1"/>
    <property type="match status" value="1"/>
</dbReference>
<dbReference type="InterPro" id="IPR051128">
    <property type="entry name" value="EgtD_Methyltrsf_superfamily"/>
</dbReference>
<dbReference type="InterPro" id="IPR019257">
    <property type="entry name" value="MeTrfase_dom"/>
</dbReference>
<dbReference type="SUPFAM" id="SSF53335">
    <property type="entry name" value="S-adenosyl-L-methionine-dependent methyltransferases"/>
    <property type="match status" value="1"/>
</dbReference>
<gene>
    <name evidence="4" type="ORF">UFOPK3674_01408</name>
</gene>
<accession>A0A6J7IVR7</accession>
<organism evidence="4">
    <name type="scientific">freshwater metagenome</name>
    <dbReference type="NCBI Taxonomy" id="449393"/>
    <lineage>
        <taxon>unclassified sequences</taxon>
        <taxon>metagenomes</taxon>
        <taxon>ecological metagenomes</taxon>
    </lineage>
</organism>
<dbReference type="EMBL" id="CAFBMX010000006">
    <property type="protein sequence ID" value="CAB4934850.1"/>
    <property type="molecule type" value="Genomic_DNA"/>
</dbReference>
<evidence type="ECO:0000256" key="1">
    <source>
        <dbReference type="ARBA" id="ARBA00022603"/>
    </source>
</evidence>
<reference evidence="4" key="1">
    <citation type="submission" date="2020-05" db="EMBL/GenBank/DDBJ databases">
        <authorList>
            <person name="Chiriac C."/>
            <person name="Salcher M."/>
            <person name="Ghai R."/>
            <person name="Kavagutti S V."/>
        </authorList>
    </citation>
    <scope>NUCLEOTIDE SEQUENCE</scope>
</reference>
<evidence type="ECO:0000313" key="4">
    <source>
        <dbReference type="EMBL" id="CAB4934850.1"/>
    </source>
</evidence>
<dbReference type="PANTHER" id="PTHR43397:SF1">
    <property type="entry name" value="ERGOTHIONEINE BIOSYNTHESIS PROTEIN 1"/>
    <property type="match status" value="1"/>
</dbReference>
<proteinExistence type="predicted"/>
<name>A0A6J7IVR7_9ZZZZ</name>
<keyword evidence="1" id="KW-0489">Methyltransferase</keyword>
<evidence type="ECO:0000256" key="2">
    <source>
        <dbReference type="ARBA" id="ARBA00022679"/>
    </source>
</evidence>
<dbReference type="PIRSF" id="PIRSF018005">
    <property type="entry name" value="UCP018005"/>
    <property type="match status" value="1"/>
</dbReference>
<feature type="domain" description="Histidine-specific methyltransferase SAM-dependent" evidence="3">
    <location>
        <begin position="26"/>
        <end position="329"/>
    </location>
</feature>
<evidence type="ECO:0000259" key="3">
    <source>
        <dbReference type="Pfam" id="PF10017"/>
    </source>
</evidence>
<dbReference type="GO" id="GO:0032259">
    <property type="term" value="P:methylation"/>
    <property type="evidence" value="ECO:0007669"/>
    <property type="project" value="UniProtKB-KW"/>
</dbReference>
<keyword evidence="2" id="KW-0808">Transferase</keyword>